<protein>
    <submittedName>
        <fullName evidence="1">Uncharacterized protein</fullName>
    </submittedName>
</protein>
<dbReference type="Gene3D" id="3.40.50.300">
    <property type="entry name" value="P-loop containing nucleotide triphosphate hydrolases"/>
    <property type="match status" value="2"/>
</dbReference>
<reference evidence="1 2" key="1">
    <citation type="journal article" date="2014" name="Genome Announc.">
        <title>Draft Genome Sequences of Two Vibrionaceae Species, Vibrio ponticus C121 and Photobacterium aphoticum C119, Isolated as Coral Reef Microbiota.</title>
        <authorList>
            <person name="Al-saari N."/>
            <person name="Meirelles P.M."/>
            <person name="Mino S."/>
            <person name="Suda W."/>
            <person name="Oshima K."/>
            <person name="Hattori M."/>
            <person name="Ohkuma M."/>
            <person name="Thompson F.L."/>
            <person name="Gomez-Gil B."/>
            <person name="Sawabe T."/>
            <person name="Sawabe T."/>
        </authorList>
    </citation>
    <scope>NUCLEOTIDE SEQUENCE [LARGE SCALE GENOMIC DNA]</scope>
    <source>
        <strain evidence="1 2">JCM 19237</strain>
    </source>
</reference>
<name>A0A090QGW2_9GAMM</name>
<organism evidence="1 2">
    <name type="scientific">Photobacterium aphoticum</name>
    <dbReference type="NCBI Taxonomy" id="754436"/>
    <lineage>
        <taxon>Bacteria</taxon>
        <taxon>Pseudomonadati</taxon>
        <taxon>Pseudomonadota</taxon>
        <taxon>Gammaproteobacteria</taxon>
        <taxon>Vibrionales</taxon>
        <taxon>Vibrionaceae</taxon>
        <taxon>Photobacterium</taxon>
    </lineage>
</organism>
<dbReference type="InterPro" id="IPR000212">
    <property type="entry name" value="DNA_helicase_UvrD/REP"/>
</dbReference>
<dbReference type="AlphaFoldDB" id="A0A090QGW2"/>
<proteinExistence type="predicted"/>
<gene>
    <name evidence="1" type="ORF">JCM19237_5074</name>
</gene>
<sequence>MTKKLFIACAGAGKTTRIVKESIELTDEGKKVLVITYTRSNQNELYKKFDELGGQRRDLFIVKGWYSFILEDVVRPYQRCIFTTRIDGINLNSSNPHKRGRMNIPGRKEKIGAKYNEEHFLTSQNRAHTEFLSKLGCRIVKEDNIAISERISSIYSRVYLDETQDFAGWDFDLIKLIAKSKELEIHAVGDFRQTIYHTSSKPKAPSDSQQKLDAYRRMGFIPSALNECWRSIESICEFADTVHKGEGYSKTVSKVEDPDIGMHTGIHFVSKKDVSKYVKQHSPLILRHSANSGKELDIYENLMTFGDSKGQTVDHVLIHPTDRFIKFLKGQDGAFADKQTSQNKLYVAITRARYSVAFIVNDKHFDDVLWLPTN</sequence>
<dbReference type="GO" id="GO:0003678">
    <property type="term" value="F:DNA helicase activity"/>
    <property type="evidence" value="ECO:0007669"/>
    <property type="project" value="InterPro"/>
</dbReference>
<dbReference type="PANTHER" id="PTHR11070">
    <property type="entry name" value="UVRD / RECB / PCRA DNA HELICASE FAMILY MEMBER"/>
    <property type="match status" value="1"/>
</dbReference>
<dbReference type="GO" id="GO:0003677">
    <property type="term" value="F:DNA binding"/>
    <property type="evidence" value="ECO:0007669"/>
    <property type="project" value="InterPro"/>
</dbReference>
<dbReference type="InterPro" id="IPR027417">
    <property type="entry name" value="P-loop_NTPase"/>
</dbReference>
<dbReference type="SUPFAM" id="SSF52540">
    <property type="entry name" value="P-loop containing nucleoside triphosphate hydrolases"/>
    <property type="match status" value="1"/>
</dbReference>
<dbReference type="Proteomes" id="UP000029227">
    <property type="component" value="Unassembled WGS sequence"/>
</dbReference>
<dbReference type="eggNOG" id="COG0210">
    <property type="taxonomic scope" value="Bacteria"/>
</dbReference>
<dbReference type="GO" id="GO:0005524">
    <property type="term" value="F:ATP binding"/>
    <property type="evidence" value="ECO:0007669"/>
    <property type="project" value="InterPro"/>
</dbReference>
<accession>A0A090QGW2</accession>
<dbReference type="EMBL" id="BBMN01000001">
    <property type="protein sequence ID" value="GAL02181.1"/>
    <property type="molecule type" value="Genomic_DNA"/>
</dbReference>
<dbReference type="STRING" id="754436.JCM19237_5074"/>
<evidence type="ECO:0000313" key="1">
    <source>
        <dbReference type="EMBL" id="GAL02181.1"/>
    </source>
</evidence>
<evidence type="ECO:0000313" key="2">
    <source>
        <dbReference type="Proteomes" id="UP000029227"/>
    </source>
</evidence>
<comment type="caution">
    <text evidence="1">The sequence shown here is derived from an EMBL/GenBank/DDBJ whole genome shotgun (WGS) entry which is preliminary data.</text>
</comment>